<dbReference type="InterPro" id="IPR013517">
    <property type="entry name" value="FG-GAP"/>
</dbReference>
<dbReference type="AlphaFoldDB" id="X0VR77"/>
<dbReference type="PANTHER" id="PTHR36220:SF1">
    <property type="entry name" value="GAMMA TUBULIN COMPLEX COMPONENT C-TERMINAL DOMAIN-CONTAINING PROTEIN"/>
    <property type="match status" value="1"/>
</dbReference>
<accession>X0VR77</accession>
<feature type="non-terminal residue" evidence="2">
    <location>
        <position position="168"/>
    </location>
</feature>
<gene>
    <name evidence="2" type="ORF">S01H1_41988</name>
</gene>
<dbReference type="PANTHER" id="PTHR36220">
    <property type="entry name" value="UNNAMED PRODUCT"/>
    <property type="match status" value="1"/>
</dbReference>
<comment type="caution">
    <text evidence="2">The sequence shown here is derived from an EMBL/GenBank/DDBJ whole genome shotgun (WGS) entry which is preliminary data.</text>
</comment>
<organism evidence="2">
    <name type="scientific">marine sediment metagenome</name>
    <dbReference type="NCBI Taxonomy" id="412755"/>
    <lineage>
        <taxon>unclassified sequences</taxon>
        <taxon>metagenomes</taxon>
        <taxon>ecological metagenomes</taxon>
    </lineage>
</organism>
<evidence type="ECO:0000313" key="2">
    <source>
        <dbReference type="EMBL" id="GAG03046.1"/>
    </source>
</evidence>
<dbReference type="InterPro" id="IPR028994">
    <property type="entry name" value="Integrin_alpha_N"/>
</dbReference>
<keyword evidence="1" id="KW-0732">Signal</keyword>
<dbReference type="EMBL" id="BARS01026654">
    <property type="protein sequence ID" value="GAG03046.1"/>
    <property type="molecule type" value="Genomic_DNA"/>
</dbReference>
<proteinExistence type="predicted"/>
<protein>
    <submittedName>
        <fullName evidence="2">Uncharacterized protein</fullName>
    </submittedName>
</protein>
<evidence type="ECO:0000256" key="1">
    <source>
        <dbReference type="ARBA" id="ARBA00022729"/>
    </source>
</evidence>
<reference evidence="2" key="1">
    <citation type="journal article" date="2014" name="Front. Microbiol.">
        <title>High frequency of phylogenetically diverse reductive dehalogenase-homologous genes in deep subseafloor sedimentary metagenomes.</title>
        <authorList>
            <person name="Kawai M."/>
            <person name="Futagami T."/>
            <person name="Toyoda A."/>
            <person name="Takaki Y."/>
            <person name="Nishi S."/>
            <person name="Hori S."/>
            <person name="Arai W."/>
            <person name="Tsubouchi T."/>
            <person name="Morono Y."/>
            <person name="Uchiyama I."/>
            <person name="Ito T."/>
            <person name="Fujiyama A."/>
            <person name="Inagaki F."/>
            <person name="Takami H."/>
        </authorList>
    </citation>
    <scope>NUCLEOTIDE SEQUENCE</scope>
    <source>
        <strain evidence="2">Expedition CK06-06</strain>
    </source>
</reference>
<name>X0VR77_9ZZZZ</name>
<dbReference type="Gene3D" id="2.130.10.130">
    <property type="entry name" value="Integrin alpha, N-terminal"/>
    <property type="match status" value="1"/>
</dbReference>
<sequence length="168" mass="17815">MVRFGGADSWFGIGVDVSGSTAIVGSHGAAYLFEEQGPNWTQTAELTSSGGCFGERVAICGSRAVIADPYEGVDQGAVYVFKNADTGWQEDDKLLPEAPLDWCSYDYFGWGVAISGPVALVGARTLGDYGKAYVYEDSGTTWQQTARLTSDPLPDWFSDGVAISGSTV</sequence>
<dbReference type="Pfam" id="PF14312">
    <property type="entry name" value="FG-GAP_2"/>
    <property type="match status" value="1"/>
</dbReference>